<dbReference type="PROSITE" id="PS51819">
    <property type="entry name" value="VOC"/>
    <property type="match status" value="1"/>
</dbReference>
<dbReference type="AlphaFoldDB" id="A0A8J3JNY7"/>
<feature type="domain" description="VOC" evidence="1">
    <location>
        <begin position="6"/>
        <end position="129"/>
    </location>
</feature>
<name>A0A8J3JNY7_9ACTN</name>
<dbReference type="Proteomes" id="UP000601223">
    <property type="component" value="Unassembled WGS sequence"/>
</dbReference>
<evidence type="ECO:0000313" key="3">
    <source>
        <dbReference type="Proteomes" id="UP000601223"/>
    </source>
</evidence>
<evidence type="ECO:0000313" key="2">
    <source>
        <dbReference type="EMBL" id="GIF84202.1"/>
    </source>
</evidence>
<accession>A0A8J3JNY7</accession>
<protein>
    <recommendedName>
        <fullName evidence="1">VOC domain-containing protein</fullName>
    </recommendedName>
</protein>
<comment type="caution">
    <text evidence="2">The sequence shown here is derived from an EMBL/GenBank/DDBJ whole genome shotgun (WGS) entry which is preliminary data.</text>
</comment>
<gene>
    <name evidence="2" type="ORF">Cba03nite_55510</name>
</gene>
<dbReference type="RefSeq" id="WP_203752141.1">
    <property type="nucleotide sequence ID" value="NZ_BONF01000034.1"/>
</dbReference>
<dbReference type="InterPro" id="IPR004360">
    <property type="entry name" value="Glyas_Fos-R_dOase_dom"/>
</dbReference>
<dbReference type="InterPro" id="IPR037523">
    <property type="entry name" value="VOC_core"/>
</dbReference>
<dbReference type="PANTHER" id="PTHR36503:SF1">
    <property type="entry name" value="BLR2520 PROTEIN"/>
    <property type="match status" value="1"/>
</dbReference>
<dbReference type="EMBL" id="BONF01000034">
    <property type="protein sequence ID" value="GIF84202.1"/>
    <property type="molecule type" value="Genomic_DNA"/>
</dbReference>
<dbReference type="Pfam" id="PF00903">
    <property type="entry name" value="Glyoxalase"/>
    <property type="match status" value="1"/>
</dbReference>
<dbReference type="InterPro" id="IPR029068">
    <property type="entry name" value="Glyas_Bleomycin-R_OHBP_Dase"/>
</dbReference>
<keyword evidence="3" id="KW-1185">Reference proteome</keyword>
<organism evidence="2 3">
    <name type="scientific">Catellatospora bangladeshensis</name>
    <dbReference type="NCBI Taxonomy" id="310355"/>
    <lineage>
        <taxon>Bacteria</taxon>
        <taxon>Bacillati</taxon>
        <taxon>Actinomycetota</taxon>
        <taxon>Actinomycetes</taxon>
        <taxon>Micromonosporales</taxon>
        <taxon>Micromonosporaceae</taxon>
        <taxon>Catellatospora</taxon>
    </lineage>
</organism>
<proteinExistence type="predicted"/>
<dbReference type="SUPFAM" id="SSF54593">
    <property type="entry name" value="Glyoxalase/Bleomycin resistance protein/Dihydroxybiphenyl dioxygenase"/>
    <property type="match status" value="1"/>
</dbReference>
<dbReference type="Gene3D" id="3.10.180.10">
    <property type="entry name" value="2,3-Dihydroxybiphenyl 1,2-Dioxygenase, domain 1"/>
    <property type="match status" value="1"/>
</dbReference>
<dbReference type="PANTHER" id="PTHR36503">
    <property type="entry name" value="BLR2520 PROTEIN"/>
    <property type="match status" value="1"/>
</dbReference>
<evidence type="ECO:0000259" key="1">
    <source>
        <dbReference type="PROSITE" id="PS51819"/>
    </source>
</evidence>
<reference evidence="2 3" key="1">
    <citation type="submission" date="2021-01" db="EMBL/GenBank/DDBJ databases">
        <title>Whole genome shotgun sequence of Catellatospora bangladeshensis NBRC 107357.</title>
        <authorList>
            <person name="Komaki H."/>
            <person name="Tamura T."/>
        </authorList>
    </citation>
    <scope>NUCLEOTIDE SEQUENCE [LARGE SCALE GENOMIC DNA]</scope>
    <source>
        <strain evidence="2 3">NBRC 107357</strain>
    </source>
</reference>
<sequence>MTVPARLSIVTLGVTDLGRSTAFYQALGWPLSARSSGEISFFRTGGALLALYPTAELAADALLPAQDVTGFRGSTCAINVGSESEVDEALAVALAAGAELLKPAQKVEWGGYSGYFADPDGHAWEVAYNPFWPLNDQGLPELPEPAQPA</sequence>